<evidence type="ECO:0000313" key="2">
    <source>
        <dbReference type="Proteomes" id="UP000032946"/>
    </source>
</evidence>
<organism evidence="1 2">
    <name type="scientific">Limnospira indica PCC 8005</name>
    <dbReference type="NCBI Taxonomy" id="376219"/>
    <lineage>
        <taxon>Bacteria</taxon>
        <taxon>Bacillati</taxon>
        <taxon>Cyanobacteriota</taxon>
        <taxon>Cyanophyceae</taxon>
        <taxon>Oscillatoriophycideae</taxon>
        <taxon>Oscillatoriales</taxon>
        <taxon>Sirenicapillariaceae</taxon>
        <taxon>Limnospira</taxon>
    </lineage>
</organism>
<dbReference type="AlphaFoldDB" id="A0A9P1NZG6"/>
<accession>A0A9P1NZG6</accession>
<protein>
    <submittedName>
        <fullName evidence="1">Uncharacterized protein</fullName>
    </submittedName>
</protein>
<dbReference type="EMBL" id="FO818640">
    <property type="protein sequence ID" value="CDM95772.1"/>
    <property type="molecule type" value="Genomic_DNA"/>
</dbReference>
<sequence>MPKGSFATMHAETGEPQISFYYESGTVETFSLPISAAELAQKLPQMLSQRWVTFHLIDQTVLVCMAKVTKVEVKPPLPQIRDQASFANAQRITALQRGAVGKIGVQ</sequence>
<reference evidence="1 2" key="1">
    <citation type="submission" date="2014-02" db="EMBL/GenBank/DDBJ databases">
        <authorList>
            <person name="Genoscope - CEA"/>
        </authorList>
    </citation>
    <scope>NUCLEOTIDE SEQUENCE [LARGE SCALE GENOMIC DNA]</scope>
    <source>
        <strain evidence="1 2">PCC 8005</strain>
    </source>
</reference>
<name>A0A9P1NZG6_9CYAN</name>
<dbReference type="Proteomes" id="UP000032946">
    <property type="component" value="Chromosome"/>
</dbReference>
<evidence type="ECO:0000313" key="1">
    <source>
        <dbReference type="EMBL" id="CDM95772.1"/>
    </source>
</evidence>
<gene>
    <name evidence="1" type="ORF">ARTHRO_40178</name>
</gene>
<proteinExistence type="predicted"/>
<keyword evidence="2" id="KW-1185">Reference proteome</keyword>
<dbReference type="RefSeq" id="WP_006625056.1">
    <property type="nucleotide sequence ID" value="NZ_FO818640.1"/>
</dbReference>